<evidence type="ECO:0000313" key="1">
    <source>
        <dbReference type="EMBL" id="TMS58453.1"/>
    </source>
</evidence>
<comment type="caution">
    <text evidence="1">The sequence shown here is derived from an EMBL/GenBank/DDBJ whole genome shotgun (WGS) entry which is preliminary data.</text>
</comment>
<accession>A0ACD3SQK3</accession>
<sequence length="316" mass="33406">MKSKLLPLSLIALFAGPAMASDFPKKELTMTVNYGAGSNTDVASRIIASAMEKELGKSIVVENRAGALGTMAVSWLAKQAPDPHRVGVVTYATQAISPHLMKVGYTMDDFQWVCGFGRYLYGVAVRSDSPHKTINDLIAAAKKDKGVSFGGASTPNLIALLELGRITGAKFVQIPYNSGADVRAALLGGHIESMVQNPGDILPHVATGEMRMLASASPIRWPMAPDVPTLKDAGYPVEVDSWIGLGVRAGAPADAVKRLEDACLKGIKHPDAAEKLTNIGIVPVGLTGEQYRDALKSGYQKMGAAIKAANIPRISN</sequence>
<gene>
    <name evidence="1" type="ORF">MW7_006890</name>
</gene>
<reference evidence="1" key="1">
    <citation type="submission" date="2019-05" db="EMBL/GenBank/DDBJ databases">
        <title>Revised genome assembly of Burkholderiaceae (previously Ralstonia) sp. PBA.</title>
        <authorList>
            <person name="Gan H.M."/>
        </authorList>
    </citation>
    <scope>NUCLEOTIDE SEQUENCE</scope>
    <source>
        <strain evidence="1">PBA</strain>
    </source>
</reference>
<name>A0ACD3SQK3_9BURK</name>
<organism evidence="1 2">
    <name type="scientific">Imbroritus primus</name>
    <dbReference type="NCBI Taxonomy" id="3058603"/>
    <lineage>
        <taxon>Bacteria</taxon>
        <taxon>Pseudomonadati</taxon>
        <taxon>Pseudomonadota</taxon>
        <taxon>Betaproteobacteria</taxon>
        <taxon>Burkholderiales</taxon>
        <taxon>Burkholderiaceae</taxon>
        <taxon>Imbroritus</taxon>
    </lineage>
</organism>
<dbReference type="Proteomes" id="UP000004277">
    <property type="component" value="Unassembled WGS sequence"/>
</dbReference>
<dbReference type="EMBL" id="AKCV02000015">
    <property type="protein sequence ID" value="TMS58453.1"/>
    <property type="molecule type" value="Genomic_DNA"/>
</dbReference>
<evidence type="ECO:0000313" key="2">
    <source>
        <dbReference type="Proteomes" id="UP000004277"/>
    </source>
</evidence>
<keyword evidence="2" id="KW-1185">Reference proteome</keyword>
<protein>
    <submittedName>
        <fullName evidence="1">Tripartite tricarboxylate transporter substrate binding protein</fullName>
    </submittedName>
</protein>
<proteinExistence type="predicted"/>